<gene>
    <name evidence="1" type="ORF">EHE19_013225</name>
</gene>
<dbReference type="OrthoDB" id="1739819at2"/>
<organism evidence="1 2">
    <name type="scientific">Ruminiclostridium herbifermentans</name>
    <dbReference type="NCBI Taxonomy" id="2488810"/>
    <lineage>
        <taxon>Bacteria</taxon>
        <taxon>Bacillati</taxon>
        <taxon>Bacillota</taxon>
        <taxon>Clostridia</taxon>
        <taxon>Eubacteriales</taxon>
        <taxon>Oscillospiraceae</taxon>
        <taxon>Ruminiclostridium</taxon>
    </lineage>
</organism>
<dbReference type="Proteomes" id="UP000306409">
    <property type="component" value="Chromosome"/>
</dbReference>
<accession>A0A4U7JFY7</accession>
<dbReference type="EMBL" id="CP061336">
    <property type="protein sequence ID" value="QNU65852.1"/>
    <property type="molecule type" value="Genomic_DNA"/>
</dbReference>
<protein>
    <submittedName>
        <fullName evidence="1">Uncharacterized protein</fullName>
    </submittedName>
</protein>
<dbReference type="RefSeq" id="WP_137698325.1">
    <property type="nucleotide sequence ID" value="NZ_CP061336.1"/>
</dbReference>
<name>A0A4U7JFY7_9FIRM</name>
<dbReference type="KEGG" id="rher:EHE19_013225"/>
<proteinExistence type="predicted"/>
<reference evidence="1 2" key="1">
    <citation type="submission" date="2020-09" db="EMBL/GenBank/DDBJ databases">
        <title>Characterization and genome sequencing of Ruminiclostridium sp. nov. MA18.</title>
        <authorList>
            <person name="Rettenmaier R."/>
            <person name="Kowollik M.-L."/>
            <person name="Liebl W."/>
            <person name="Zverlov V."/>
        </authorList>
    </citation>
    <scope>NUCLEOTIDE SEQUENCE [LARGE SCALE GENOMIC DNA]</scope>
    <source>
        <strain evidence="1 2">MA18</strain>
    </source>
</reference>
<keyword evidence="2" id="KW-1185">Reference proteome</keyword>
<evidence type="ECO:0000313" key="2">
    <source>
        <dbReference type="Proteomes" id="UP000306409"/>
    </source>
</evidence>
<evidence type="ECO:0000313" key="1">
    <source>
        <dbReference type="EMBL" id="QNU65852.1"/>
    </source>
</evidence>
<sequence length="135" mass="15137">MMLRKIFLSIIILSAFASESGVSYSEELINFYLVNLTYFDIKQDDLNAVSDYTINKTDAVEKKGTPAAFYKLISQESIDAKTPNINNGSVPLWILTTAICLVVFSVVFIYLNKKIFIFTRLDLLCLADSSPPAFC</sequence>
<dbReference type="AlphaFoldDB" id="A0A4U7JFY7"/>